<feature type="region of interest" description="Disordered" evidence="1">
    <location>
        <begin position="1"/>
        <end position="48"/>
    </location>
</feature>
<sequence>MEDCENTKKRDRVELHGSPDSSDSAPTLPESKRSRVELPESVDSELTQEDLLSILEGNDSVGDRDSEIQDLDSVIKSFEEEILLPTPPPPPVSTEATLDSGESQPYLEFLLGASDDELGLPPPPAPPSSGFSSPESREIEKTLGFENEFPSFDSYEIGEFMALGGLFDFPDAGSELSAMSDALWRPESMPAMWTEKFASAGVLSDGA</sequence>
<dbReference type="AlphaFoldDB" id="A0AAN8Z3M2"/>
<organism evidence="2 3">
    <name type="scientific">Dillenia turbinata</name>
    <dbReference type="NCBI Taxonomy" id="194707"/>
    <lineage>
        <taxon>Eukaryota</taxon>
        <taxon>Viridiplantae</taxon>
        <taxon>Streptophyta</taxon>
        <taxon>Embryophyta</taxon>
        <taxon>Tracheophyta</taxon>
        <taxon>Spermatophyta</taxon>
        <taxon>Magnoliopsida</taxon>
        <taxon>eudicotyledons</taxon>
        <taxon>Gunneridae</taxon>
        <taxon>Pentapetalae</taxon>
        <taxon>Dilleniales</taxon>
        <taxon>Dilleniaceae</taxon>
        <taxon>Dillenia</taxon>
    </lineage>
</organism>
<feature type="compositionally biased region" description="Basic and acidic residues" evidence="1">
    <location>
        <begin position="1"/>
        <end position="17"/>
    </location>
</feature>
<dbReference type="Proteomes" id="UP001370490">
    <property type="component" value="Unassembled WGS sequence"/>
</dbReference>
<protein>
    <submittedName>
        <fullName evidence="2">Uncharacterized protein</fullName>
    </submittedName>
</protein>
<dbReference type="PANTHER" id="PTHR34539">
    <property type="entry name" value="T6J4.11 PROTEIN"/>
    <property type="match status" value="1"/>
</dbReference>
<evidence type="ECO:0000256" key="1">
    <source>
        <dbReference type="SAM" id="MobiDB-lite"/>
    </source>
</evidence>
<comment type="caution">
    <text evidence="2">The sequence shown here is derived from an EMBL/GenBank/DDBJ whole genome shotgun (WGS) entry which is preliminary data.</text>
</comment>
<keyword evidence="3" id="KW-1185">Reference proteome</keyword>
<accession>A0AAN8Z3M2</accession>
<feature type="region of interest" description="Disordered" evidence="1">
    <location>
        <begin position="113"/>
        <end position="139"/>
    </location>
</feature>
<reference evidence="2 3" key="1">
    <citation type="submission" date="2023-12" db="EMBL/GenBank/DDBJ databases">
        <title>A high-quality genome assembly for Dillenia turbinata (Dilleniales).</title>
        <authorList>
            <person name="Chanderbali A."/>
        </authorList>
    </citation>
    <scope>NUCLEOTIDE SEQUENCE [LARGE SCALE GENOMIC DNA]</scope>
    <source>
        <strain evidence="2">LSX21</strain>
        <tissue evidence="2">Leaf</tissue>
    </source>
</reference>
<dbReference type="PANTHER" id="PTHR34539:SF15">
    <property type="match status" value="1"/>
</dbReference>
<gene>
    <name evidence="2" type="ORF">RJ641_009570</name>
</gene>
<name>A0AAN8Z3M2_9MAGN</name>
<proteinExistence type="predicted"/>
<dbReference type="EMBL" id="JBAMMX010000016">
    <property type="protein sequence ID" value="KAK6925244.1"/>
    <property type="molecule type" value="Genomic_DNA"/>
</dbReference>
<evidence type="ECO:0000313" key="2">
    <source>
        <dbReference type="EMBL" id="KAK6925244.1"/>
    </source>
</evidence>
<evidence type="ECO:0000313" key="3">
    <source>
        <dbReference type="Proteomes" id="UP001370490"/>
    </source>
</evidence>